<name>A0ABW9YGX6_9GAMM</name>
<organism evidence="1 2">
    <name type="scientific">Photobacterium alginatilyticum</name>
    <dbReference type="NCBI Taxonomy" id="1775171"/>
    <lineage>
        <taxon>Bacteria</taxon>
        <taxon>Pseudomonadati</taxon>
        <taxon>Pseudomonadota</taxon>
        <taxon>Gammaproteobacteria</taxon>
        <taxon>Vibrionales</taxon>
        <taxon>Vibrionaceae</taxon>
        <taxon>Photobacterium</taxon>
    </lineage>
</organism>
<comment type="caution">
    <text evidence="1">The sequence shown here is derived from an EMBL/GenBank/DDBJ whole genome shotgun (WGS) entry which is preliminary data.</text>
</comment>
<dbReference type="Proteomes" id="UP000738517">
    <property type="component" value="Unassembled WGS sequence"/>
</dbReference>
<accession>A0ABW9YGX6</accession>
<dbReference type="EMBL" id="RSEJ01000009">
    <property type="protein sequence ID" value="NBI53025.1"/>
    <property type="molecule type" value="Genomic_DNA"/>
</dbReference>
<evidence type="ECO:0000313" key="2">
    <source>
        <dbReference type="Proteomes" id="UP000738517"/>
    </source>
</evidence>
<proteinExistence type="predicted"/>
<evidence type="ECO:0000313" key="1">
    <source>
        <dbReference type="EMBL" id="NBI53025.1"/>
    </source>
</evidence>
<gene>
    <name evidence="1" type="ORF">EIZ48_10595</name>
</gene>
<sequence length="59" mass="6981">MKPLKRYQYERYAILCNLAYPTTCDHTLYGFPSEGRNYICLNKPWAFRLTANFTSPVDK</sequence>
<protein>
    <submittedName>
        <fullName evidence="1">Uncharacterized protein</fullName>
    </submittedName>
</protein>
<reference evidence="1 2" key="1">
    <citation type="journal article" date="2017" name="Int. J. Syst. Evol. Microbiol.">
        <title>Photobacterium alginatilyticum sp. nov., a marine bacterium isolated from bottom seawater.</title>
        <authorList>
            <person name="Wang X."/>
            <person name="Wang Y."/>
            <person name="Yang X."/>
            <person name="Sun H."/>
            <person name="Li B."/>
            <person name="Zhang X.H."/>
        </authorList>
    </citation>
    <scope>NUCLEOTIDE SEQUENCE [LARGE SCALE GENOMIC DNA]</scope>
    <source>
        <strain evidence="1 2">P03D4</strain>
    </source>
</reference>
<keyword evidence="2" id="KW-1185">Reference proteome</keyword>